<dbReference type="EMBL" id="MU069505">
    <property type="protein sequence ID" value="KAF5840737.1"/>
    <property type="molecule type" value="Genomic_DNA"/>
</dbReference>
<feature type="region of interest" description="Disordered" evidence="2">
    <location>
        <begin position="401"/>
        <end position="427"/>
    </location>
</feature>
<dbReference type="InterPro" id="IPR052176">
    <property type="entry name" value="Glycosyl_Hydrlase_43_Enz"/>
</dbReference>
<evidence type="ECO:0000313" key="4">
    <source>
        <dbReference type="EMBL" id="KAF5840737.1"/>
    </source>
</evidence>
<dbReference type="PANTHER" id="PTHR43772">
    <property type="entry name" value="ENDO-1,4-BETA-XYLANASE"/>
    <property type="match status" value="1"/>
</dbReference>
<name>A0ABQ7H1N4_DUNSA</name>
<evidence type="ECO:0000259" key="3">
    <source>
        <dbReference type="Pfam" id="PF24793"/>
    </source>
</evidence>
<gene>
    <name evidence="4" type="ORF">DUNSADRAFT_15832</name>
</gene>
<protein>
    <recommendedName>
        <fullName evidence="3">Glucosamine inositolphosphorylceramide transferase 1 N-terminal domain-containing protein</fullName>
    </recommendedName>
</protein>
<dbReference type="InterPro" id="IPR056442">
    <property type="entry name" value="GINT1_N"/>
</dbReference>
<keyword evidence="5" id="KW-1185">Reference proteome</keyword>
<evidence type="ECO:0000256" key="2">
    <source>
        <dbReference type="SAM" id="MobiDB-lite"/>
    </source>
</evidence>
<organism evidence="4 5">
    <name type="scientific">Dunaliella salina</name>
    <name type="common">Green alga</name>
    <name type="synonym">Protococcus salinus</name>
    <dbReference type="NCBI Taxonomy" id="3046"/>
    <lineage>
        <taxon>Eukaryota</taxon>
        <taxon>Viridiplantae</taxon>
        <taxon>Chlorophyta</taxon>
        <taxon>core chlorophytes</taxon>
        <taxon>Chlorophyceae</taxon>
        <taxon>CS clade</taxon>
        <taxon>Chlamydomonadales</taxon>
        <taxon>Dunaliellaceae</taxon>
        <taxon>Dunaliella</taxon>
    </lineage>
</organism>
<dbReference type="Gene3D" id="2.115.10.20">
    <property type="entry name" value="Glycosyl hydrolase domain, family 43"/>
    <property type="match status" value="1"/>
</dbReference>
<dbReference type="PANTHER" id="PTHR43772:SF2">
    <property type="entry name" value="PUTATIVE (AFU_ORTHOLOGUE AFUA_2G04480)-RELATED"/>
    <property type="match status" value="1"/>
</dbReference>
<feature type="domain" description="Glucosamine inositolphosphorylceramide transferase 1 N-terminal" evidence="3">
    <location>
        <begin position="33"/>
        <end position="254"/>
    </location>
</feature>
<keyword evidence="1" id="KW-0119">Carbohydrate metabolism</keyword>
<evidence type="ECO:0000256" key="1">
    <source>
        <dbReference type="ARBA" id="ARBA00023277"/>
    </source>
</evidence>
<sequence length="467" mass="51208">MAVLWVCVIHVSLDITLRGIHRFWADESLPEACLQDNEGQWSIGIFKGPSPFALKPVEELALPGSSSSQAARQKGFTVANPTLTCAQVSEVPASFVADPFLWPMQDGSGLMYVFHEVKSLFHKRGVIGAAVSKDGGLSFQHLGIVLEEPWHLSYPHVFNHSGQMYMLPEGSTSRSLRLYRATNFPFGWQAERVLIDQPLIDASLLQPRPGGDGRWYLLASNRNQKSSKNCRELEIWSSSSLKGQWQPHPGNPVRSFRVTTLNATHFEEAEVPLGFEPAGRQGEAAWNGVRQHHLDAHQLPDGSWIAAMDGDRYVSDYLTFKWLDRFLTLLPFSLLLGLGSLCALLCGRNKGAHLPCASPRSGLRGLFCCIGPASCALLCMPRLMHRRAGARHGGGMTANIAHAPDATPVTGTRSSQSDADDAKDQYRKSHLPRTMKDACNSLLQGALPGMRLHAESTGASKATCHKK</sequence>
<comment type="caution">
    <text evidence="4">The sequence shown here is derived from an EMBL/GenBank/DDBJ whole genome shotgun (WGS) entry which is preliminary data.</text>
</comment>
<accession>A0ABQ7H1N4</accession>
<dbReference type="InterPro" id="IPR023296">
    <property type="entry name" value="Glyco_hydro_beta-prop_sf"/>
</dbReference>
<dbReference type="Pfam" id="PF24793">
    <property type="entry name" value="GINT1_N"/>
    <property type="match status" value="1"/>
</dbReference>
<proteinExistence type="predicted"/>
<dbReference type="Proteomes" id="UP000815325">
    <property type="component" value="Unassembled WGS sequence"/>
</dbReference>
<dbReference type="SUPFAM" id="SSF75005">
    <property type="entry name" value="Arabinanase/levansucrase/invertase"/>
    <property type="match status" value="1"/>
</dbReference>
<evidence type="ECO:0000313" key="5">
    <source>
        <dbReference type="Proteomes" id="UP000815325"/>
    </source>
</evidence>
<reference evidence="4" key="1">
    <citation type="submission" date="2017-08" db="EMBL/GenBank/DDBJ databases">
        <authorList>
            <person name="Polle J.E."/>
            <person name="Barry K."/>
            <person name="Cushman J."/>
            <person name="Schmutz J."/>
            <person name="Tran D."/>
            <person name="Hathwaick L.T."/>
            <person name="Yim W.C."/>
            <person name="Jenkins J."/>
            <person name="Mckie-Krisberg Z.M."/>
            <person name="Prochnik S."/>
            <person name="Lindquist E."/>
            <person name="Dockter R.B."/>
            <person name="Adam C."/>
            <person name="Molina H."/>
            <person name="Bunkerborg J."/>
            <person name="Jin E."/>
            <person name="Buchheim M."/>
            <person name="Magnuson J."/>
        </authorList>
    </citation>
    <scope>NUCLEOTIDE SEQUENCE</scope>
    <source>
        <strain evidence="4">CCAP 19/18</strain>
    </source>
</reference>